<dbReference type="InterPro" id="IPR012683">
    <property type="entry name" value="CHP02302_TM"/>
</dbReference>
<feature type="transmembrane region" description="Helical" evidence="2">
    <location>
        <begin position="32"/>
        <end position="51"/>
    </location>
</feature>
<protein>
    <submittedName>
        <fullName evidence="3">TIGR02302 family protein</fullName>
    </submittedName>
</protein>
<dbReference type="AlphaFoldDB" id="A0A1V2GZF3"/>
<reference evidence="3 4" key="1">
    <citation type="submission" date="2016-10" db="EMBL/GenBank/DDBJ databases">
        <title>Draft Genome sequence of Roseomonas sp. strain M3.</title>
        <authorList>
            <person name="Subhash Y."/>
            <person name="Lee S."/>
        </authorList>
    </citation>
    <scope>NUCLEOTIDE SEQUENCE [LARGE SCALE GENOMIC DNA]</scope>
    <source>
        <strain evidence="3 4">M3</strain>
    </source>
</reference>
<feature type="region of interest" description="Disordered" evidence="1">
    <location>
        <begin position="544"/>
        <end position="579"/>
    </location>
</feature>
<evidence type="ECO:0000256" key="2">
    <source>
        <dbReference type="SAM" id="Phobius"/>
    </source>
</evidence>
<feature type="compositionally biased region" description="Basic and acidic residues" evidence="1">
    <location>
        <begin position="557"/>
        <end position="579"/>
    </location>
</feature>
<keyword evidence="4" id="KW-1185">Reference proteome</keyword>
<comment type="caution">
    <text evidence="3">The sequence shown here is derived from an EMBL/GenBank/DDBJ whole genome shotgun (WGS) entry which is preliminary data.</text>
</comment>
<keyword evidence="2" id="KW-0472">Membrane</keyword>
<feature type="compositionally biased region" description="Low complexity" evidence="1">
    <location>
        <begin position="611"/>
        <end position="622"/>
    </location>
</feature>
<feature type="compositionally biased region" description="Basic and acidic residues" evidence="1">
    <location>
        <begin position="822"/>
        <end position="845"/>
    </location>
</feature>
<sequence length="857" mass="94264">MTEARDPLSRRLAHGRRLARLALGWESLWPRLWPALGVVGIFLTVAFAGVFSFLPAWLHLLVLAGFIAAFGFAIWRGARGFAWPGDAAAERRIEAASGLTHRPLSTLRDRAVTQDPAALALWQAHQRRVLARLDRLRVGGPRPDMVRRDPRALRLGLVVALAAGFVMAGGDAGQRLRRAIWPNLQAAPVAVAALKLEAWVTPPAYTGAAPVFLDPKGGTLTVPQGSRLQIALSGGRGGVPELKVDAAAQPLRALDAGSFAAELPLERGARIALGRDGQELAAWTFSLQADAPPTAAFAEPPGPAGRGLAIRLPWRAEDDWGVTAARAELRLVARPEAEPLLLELPLAGSNPRQQRGLAQPDLSAHPWAGLAVRMRILARDGAGQEGSSETREVTLPERDFNHPVARALVGLRKALSLDPEAREAVRRGLDELSSKPDDFENDTATFLAMRVARHRLQRDRRPEAVAEVQALMWQTAIALEEGRTDRTARALAEAREALREALAEAERTPPDAAARAELERRVQELREAVQRHLEALAERLRQENAEAMPFDPSQRLMDQRELDRRTQEMEQAAREGRTDRLQQELAELERMLDALQQGRVARSEGSNTNSQRQQQRQRGQQQMGAVQDMVQRQGEMLDRAHRRDETQAPPPRNGERRPNAQRGQPQQAQPGETPEARAAEAQRDGRQQRALRRALGELMQQFGDLTGEIPEALGRADQAMRQAQEALGQGGDPVPSQQQAIRELQEGGRQMAQSMQRQFGQGEGEGEGQGQAQEAPGNAQGGQGQERATGQAQGRDPLGRPTREAPGANDQGSDTQVPQEAEMLRSRRLQEELRRRGAERERPPTELDYIDRLLRAF</sequence>
<evidence type="ECO:0000313" key="4">
    <source>
        <dbReference type="Proteomes" id="UP000188879"/>
    </source>
</evidence>
<feature type="compositionally biased region" description="Low complexity" evidence="1">
    <location>
        <begin position="660"/>
        <end position="671"/>
    </location>
</feature>
<feature type="region of interest" description="Disordered" evidence="1">
    <location>
        <begin position="641"/>
        <end position="688"/>
    </location>
</feature>
<feature type="transmembrane region" description="Helical" evidence="2">
    <location>
        <begin position="152"/>
        <end position="170"/>
    </location>
</feature>
<feature type="compositionally biased region" description="Basic and acidic residues" evidence="1">
    <location>
        <begin position="674"/>
        <end position="687"/>
    </location>
</feature>
<dbReference type="Pfam" id="PF13779">
    <property type="entry name" value="DUF4175"/>
    <property type="match status" value="1"/>
</dbReference>
<keyword evidence="2" id="KW-0812">Transmembrane</keyword>
<proteinExistence type="predicted"/>
<dbReference type="RefSeq" id="WP_076958846.1">
    <property type="nucleotide sequence ID" value="NZ_MLCO01000195.1"/>
</dbReference>
<feature type="region of interest" description="Disordered" evidence="1">
    <location>
        <begin position="599"/>
        <end position="627"/>
    </location>
</feature>
<evidence type="ECO:0000313" key="3">
    <source>
        <dbReference type="EMBL" id="ONG50250.1"/>
    </source>
</evidence>
<feature type="transmembrane region" description="Helical" evidence="2">
    <location>
        <begin position="57"/>
        <end position="75"/>
    </location>
</feature>
<feature type="region of interest" description="Disordered" evidence="1">
    <location>
        <begin position="719"/>
        <end position="845"/>
    </location>
</feature>
<dbReference type="EMBL" id="MLCO01000195">
    <property type="protein sequence ID" value="ONG50250.1"/>
    <property type="molecule type" value="Genomic_DNA"/>
</dbReference>
<keyword evidence="2" id="KW-1133">Transmembrane helix</keyword>
<evidence type="ECO:0000256" key="1">
    <source>
        <dbReference type="SAM" id="MobiDB-lite"/>
    </source>
</evidence>
<name>A0A1V2GZF3_9PROT</name>
<organism evidence="3 4">
    <name type="scientific">Teichococcus deserti</name>
    <dbReference type="NCBI Taxonomy" id="1817963"/>
    <lineage>
        <taxon>Bacteria</taxon>
        <taxon>Pseudomonadati</taxon>
        <taxon>Pseudomonadota</taxon>
        <taxon>Alphaproteobacteria</taxon>
        <taxon>Acetobacterales</taxon>
        <taxon>Roseomonadaceae</taxon>
        <taxon>Roseomonas</taxon>
    </lineage>
</organism>
<gene>
    <name evidence="3" type="ORF">BKE38_18775</name>
</gene>
<dbReference type="Proteomes" id="UP000188879">
    <property type="component" value="Unassembled WGS sequence"/>
</dbReference>
<dbReference type="NCBIfam" id="TIGR02302">
    <property type="entry name" value="aProt_lowcomp"/>
    <property type="match status" value="1"/>
</dbReference>
<accession>A0A1V2GZF3</accession>